<reference evidence="2 3" key="1">
    <citation type="journal article" date="2016" name="J. Microbiol.">
        <title>Dankookia rubra gen. nov., sp. nov., an alphaproteobacterium isolated from sediment of a shallow stream.</title>
        <authorList>
            <person name="Kim W.H."/>
            <person name="Kim D.H."/>
            <person name="Kang K."/>
            <person name="Ahn T.Y."/>
        </authorList>
    </citation>
    <scope>NUCLEOTIDE SEQUENCE [LARGE SCALE GENOMIC DNA]</scope>
    <source>
        <strain evidence="2 3">JCM30602</strain>
    </source>
</reference>
<proteinExistence type="predicted"/>
<gene>
    <name evidence="2" type="ORF">E2C06_10030</name>
</gene>
<evidence type="ECO:0000313" key="3">
    <source>
        <dbReference type="Proteomes" id="UP000295096"/>
    </source>
</evidence>
<sequence>MKMSFLFAPDTAGQVLRPTRLQRRRQGRDALELVFGWEDARPDQPRRACGGGISRGPGGFCTGSSGLGVGAGGNGLGPGAGEGGPGGIGGISGPGKPGGGIGSDGGMNEIPSDWSATTRQGATCCGAGDRVPGRVRHALNRWM</sequence>
<feature type="region of interest" description="Disordered" evidence="1">
    <location>
        <begin position="74"/>
        <end position="127"/>
    </location>
</feature>
<evidence type="ECO:0000313" key="2">
    <source>
        <dbReference type="EMBL" id="TDH62733.1"/>
    </source>
</evidence>
<keyword evidence="3" id="KW-1185">Reference proteome</keyword>
<dbReference type="Proteomes" id="UP000295096">
    <property type="component" value="Unassembled WGS sequence"/>
</dbReference>
<feature type="compositionally biased region" description="Gly residues" evidence="1">
    <location>
        <begin position="74"/>
        <end position="105"/>
    </location>
</feature>
<dbReference type="EMBL" id="SMSJ01000009">
    <property type="protein sequence ID" value="TDH62733.1"/>
    <property type="molecule type" value="Genomic_DNA"/>
</dbReference>
<protein>
    <submittedName>
        <fullName evidence="2">Uncharacterized protein</fullName>
    </submittedName>
</protein>
<comment type="caution">
    <text evidence="2">The sequence shown here is derived from an EMBL/GenBank/DDBJ whole genome shotgun (WGS) entry which is preliminary data.</text>
</comment>
<accession>A0A4R5QIA4</accession>
<evidence type="ECO:0000256" key="1">
    <source>
        <dbReference type="SAM" id="MobiDB-lite"/>
    </source>
</evidence>
<name>A0A4R5QIA4_9PROT</name>
<organism evidence="2 3">
    <name type="scientific">Dankookia rubra</name>
    <dbReference type="NCBI Taxonomy" id="1442381"/>
    <lineage>
        <taxon>Bacteria</taxon>
        <taxon>Pseudomonadati</taxon>
        <taxon>Pseudomonadota</taxon>
        <taxon>Alphaproteobacteria</taxon>
        <taxon>Acetobacterales</taxon>
        <taxon>Roseomonadaceae</taxon>
        <taxon>Dankookia</taxon>
    </lineage>
</organism>
<dbReference type="AlphaFoldDB" id="A0A4R5QIA4"/>